<proteinExistence type="inferred from homology"/>
<evidence type="ECO:0000259" key="8">
    <source>
        <dbReference type="PROSITE" id="PS51088"/>
    </source>
</evidence>
<evidence type="ECO:0000256" key="6">
    <source>
        <dbReference type="PROSITE-ProRule" id="PRU00505"/>
    </source>
</evidence>
<comment type="subcellular location">
    <subcellularLocation>
        <location evidence="1">Nucleus</location>
    </subcellularLocation>
</comment>
<dbReference type="GO" id="GO:0000981">
    <property type="term" value="F:DNA-binding transcription factor activity, RNA polymerase II-specific"/>
    <property type="evidence" value="ECO:0007669"/>
    <property type="project" value="TreeGrafter"/>
</dbReference>
<gene>
    <name evidence="9" type="ORF">C6P45_002267</name>
</gene>
<dbReference type="Proteomes" id="UP000750334">
    <property type="component" value="Unassembled WGS sequence"/>
</dbReference>
<feature type="region of interest" description="Disordered" evidence="7">
    <location>
        <begin position="1"/>
        <end position="22"/>
    </location>
</feature>
<evidence type="ECO:0000256" key="7">
    <source>
        <dbReference type="SAM" id="MobiDB-lite"/>
    </source>
</evidence>
<keyword evidence="3" id="KW-0805">Transcription regulation</keyword>
<accession>A0A9P7BCS7</accession>
<dbReference type="PANTHER" id="PTHR11834">
    <property type="entry name" value="TRANSCRIPTIONAL ENHANCER FACTOR TEF RELATED"/>
    <property type="match status" value="1"/>
</dbReference>
<dbReference type="EMBL" id="PUHR01000022">
    <property type="protein sequence ID" value="KAG0670525.1"/>
    <property type="molecule type" value="Genomic_DNA"/>
</dbReference>
<evidence type="ECO:0000256" key="1">
    <source>
        <dbReference type="ARBA" id="ARBA00004123"/>
    </source>
</evidence>
<dbReference type="PROSITE" id="PS51088">
    <property type="entry name" value="TEA_2"/>
    <property type="match status" value="1"/>
</dbReference>
<evidence type="ECO:0000256" key="5">
    <source>
        <dbReference type="ARBA" id="ARBA00023242"/>
    </source>
</evidence>
<evidence type="ECO:0000256" key="4">
    <source>
        <dbReference type="ARBA" id="ARBA00023163"/>
    </source>
</evidence>
<dbReference type="SMART" id="SM00426">
    <property type="entry name" value="TEA"/>
    <property type="match status" value="1"/>
</dbReference>
<dbReference type="PANTHER" id="PTHR11834:SF0">
    <property type="entry name" value="PROTEIN SCALLOPED"/>
    <property type="match status" value="1"/>
</dbReference>
<evidence type="ECO:0000313" key="9">
    <source>
        <dbReference type="EMBL" id="KAG0670525.1"/>
    </source>
</evidence>
<keyword evidence="5" id="KW-0539">Nucleus</keyword>
<name>A0A9P7BCS7_MAUEX</name>
<feature type="domain" description="TEA" evidence="8">
    <location>
        <begin position="71"/>
        <end position="145"/>
    </location>
</feature>
<reference evidence="9 10" key="1">
    <citation type="submission" date="2020-11" db="EMBL/GenBank/DDBJ databases">
        <title>Kefir isolates.</title>
        <authorList>
            <person name="Marcisauskas S."/>
            <person name="Kim Y."/>
            <person name="Blasche S."/>
        </authorList>
    </citation>
    <scope>NUCLEOTIDE SEQUENCE [LARGE SCALE GENOMIC DNA]</scope>
    <source>
        <strain evidence="9 10">OG2</strain>
    </source>
</reference>
<dbReference type="InterPro" id="IPR000818">
    <property type="entry name" value="TEA/ATTS_dom"/>
</dbReference>
<feature type="region of interest" description="Disordered" evidence="7">
    <location>
        <begin position="279"/>
        <end position="298"/>
    </location>
</feature>
<comment type="caution">
    <text evidence="9">The sequence shown here is derived from an EMBL/GenBank/DDBJ whole genome shotgun (WGS) entry which is preliminary data.</text>
</comment>
<dbReference type="OrthoDB" id="10006572at2759"/>
<sequence>MDINNNNNSDSNSSNNNNNNINANKAIYYDNGTAVPIQTNDHPNHMINYTPRPISYSNIQHMDHEQALFPFMYGHDKWPHKVEKAFTEALRLIMKSGTSKIKVRNKNYGRNELISLYIRYETGEIRTKKQISSHIQTKESLERFYATFEVIIDALAKEESMNNFQINTYSGVNPPITKVYPQPYQGGPPYSNHFKNIVPTIVGPSMVDSSMHRMAGYQYQPNYNTYQQQQPILISQVNRQGYSQIDNYQMPQSDPSMHYNVTNSNSVTYQRVYPDYYNQPSHPSGERLGQANNNPNQVSNGFRNWIPSGQQIPGGLRDSNSRIPPMNYPPQYLNDQAFPRSQNSANQTLHELDSSNTGTYTQVTPTLTESDRVNLRPPIQNSSLNENRFRQVGGIYSENEQPHNYIAPVNQDFKAQPSVVTIQPIRPVKEINNANAAGNMSTVCLDSRYTGNATRGEHNTMKAANDALPYGEGRTIQNAPFLYKDTSVQQGSPTVAGKQPLVMLPSYPYYSKATGASTVKNDGKE</sequence>
<dbReference type="AlphaFoldDB" id="A0A9P7BCS7"/>
<dbReference type="GO" id="GO:0000978">
    <property type="term" value="F:RNA polymerase II cis-regulatory region sequence-specific DNA binding"/>
    <property type="evidence" value="ECO:0007669"/>
    <property type="project" value="TreeGrafter"/>
</dbReference>
<dbReference type="Pfam" id="PF01285">
    <property type="entry name" value="TEA"/>
    <property type="match status" value="1"/>
</dbReference>
<keyword evidence="4" id="KW-0804">Transcription</keyword>
<keyword evidence="10" id="KW-1185">Reference proteome</keyword>
<protein>
    <recommendedName>
        <fullName evidence="8">TEA domain-containing protein</fullName>
    </recommendedName>
</protein>
<dbReference type="GO" id="GO:0005667">
    <property type="term" value="C:transcription regulator complex"/>
    <property type="evidence" value="ECO:0007669"/>
    <property type="project" value="TreeGrafter"/>
</dbReference>
<dbReference type="PRINTS" id="PR00065">
    <property type="entry name" value="TEADOMAIN"/>
</dbReference>
<evidence type="ECO:0000313" key="10">
    <source>
        <dbReference type="Proteomes" id="UP000750334"/>
    </source>
</evidence>
<dbReference type="InterPro" id="IPR038096">
    <property type="entry name" value="TEA/ATTS_sf"/>
</dbReference>
<evidence type="ECO:0000256" key="3">
    <source>
        <dbReference type="ARBA" id="ARBA00023015"/>
    </source>
</evidence>
<dbReference type="InterPro" id="IPR050937">
    <property type="entry name" value="TEC1_TEAD_TF"/>
</dbReference>
<dbReference type="GO" id="GO:0005634">
    <property type="term" value="C:nucleus"/>
    <property type="evidence" value="ECO:0007669"/>
    <property type="project" value="UniProtKB-SubCell"/>
</dbReference>
<dbReference type="Gene3D" id="6.10.20.40">
    <property type="entry name" value="TEA/ATTS domain"/>
    <property type="match status" value="1"/>
</dbReference>
<comment type="similarity">
    <text evidence="2">Belongs to the TEC1 family.</text>
</comment>
<feature type="DNA-binding region" description="TEA" evidence="6">
    <location>
        <begin position="71"/>
        <end position="145"/>
    </location>
</feature>
<organism evidence="9 10">
    <name type="scientific">Maudiozyma exigua</name>
    <name type="common">Yeast</name>
    <name type="synonym">Kazachstania exigua</name>
    <dbReference type="NCBI Taxonomy" id="34358"/>
    <lineage>
        <taxon>Eukaryota</taxon>
        <taxon>Fungi</taxon>
        <taxon>Dikarya</taxon>
        <taxon>Ascomycota</taxon>
        <taxon>Saccharomycotina</taxon>
        <taxon>Saccharomycetes</taxon>
        <taxon>Saccharomycetales</taxon>
        <taxon>Saccharomycetaceae</taxon>
        <taxon>Maudiozyma</taxon>
    </lineage>
</organism>
<evidence type="ECO:0000256" key="2">
    <source>
        <dbReference type="ARBA" id="ARBA00008421"/>
    </source>
</evidence>